<comment type="similarity">
    <text evidence="2">Belongs to the cathelicidin family.</text>
</comment>
<dbReference type="SUPFAM" id="SSF54403">
    <property type="entry name" value="Cystatin/monellin"/>
    <property type="match status" value="1"/>
</dbReference>
<dbReference type="InterPro" id="IPR046350">
    <property type="entry name" value="Cystatin_sf"/>
</dbReference>
<dbReference type="RefSeq" id="XP_041424201.1">
    <property type="nucleotide sequence ID" value="XM_041568267.1"/>
</dbReference>
<sequence>METWCHLLLLFGGAVRIHSAPLNGLTFSSPNSETIKKAVNIYNEGRNSSFLFRLLKSDLQNKQVGTPAGSKLHFMIKETICLNTKQQSLEACAYKENGVVKNCTLTSNPKQRDIKVSCDSLTSEKPSLKENLLDDNVKEYKTSPPLQEAAGNLNLLVKPNVSSYGNRQKPTKTHVSSMSCLSCIFDLFGYARK</sequence>
<accession>A0A1L8FQC9</accession>
<dbReference type="Proteomes" id="UP000186698">
    <property type="component" value="Chromosome 6S"/>
</dbReference>
<dbReference type="PANTHER" id="PTHR10206">
    <property type="entry name" value="CATHELICIDIN"/>
    <property type="match status" value="1"/>
</dbReference>
<dbReference type="InterPro" id="IPR001894">
    <property type="entry name" value="Cathelicidin-like"/>
</dbReference>
<keyword evidence="5" id="KW-1185">Reference proteome</keyword>
<evidence type="ECO:0000256" key="2">
    <source>
        <dbReference type="ARBA" id="ARBA00005320"/>
    </source>
</evidence>
<evidence type="ECO:0000256" key="1">
    <source>
        <dbReference type="ARBA" id="ARBA00004613"/>
    </source>
</evidence>
<dbReference type="GO" id="GO:0006952">
    <property type="term" value="P:defense response"/>
    <property type="evidence" value="ECO:0007669"/>
    <property type="project" value="InterPro"/>
</dbReference>
<evidence type="ECO:0000256" key="3">
    <source>
        <dbReference type="ARBA" id="ARBA00022525"/>
    </source>
</evidence>
<evidence type="ECO:0000256" key="4">
    <source>
        <dbReference type="ARBA" id="ARBA00023157"/>
    </source>
</evidence>
<dbReference type="PaxDb" id="8355-A0A1L8FQC9"/>
<reference evidence="6" key="1">
    <citation type="submission" date="2025-08" db="UniProtKB">
        <authorList>
            <consortium name="RefSeq"/>
        </authorList>
    </citation>
    <scope>IDENTIFICATION</scope>
    <source>
        <strain evidence="6">J_2021</strain>
        <tissue evidence="6">Erythrocytes</tissue>
    </source>
</reference>
<dbReference type="Pfam" id="PF00666">
    <property type="entry name" value="Cathelicidins"/>
    <property type="match status" value="1"/>
</dbReference>
<dbReference type="OMA" id="MIKETIC"/>
<gene>
    <name evidence="6" type="primary">LOC121395223</name>
</gene>
<comment type="subcellular location">
    <subcellularLocation>
        <location evidence="1">Secreted</location>
    </subcellularLocation>
</comment>
<evidence type="ECO:0000313" key="5">
    <source>
        <dbReference type="Proteomes" id="UP000186698"/>
    </source>
</evidence>
<name>A0A1L8FQC9_XENLA</name>
<keyword evidence="4" id="KW-1015">Disulfide bond</keyword>
<organism evidence="5 6">
    <name type="scientific">Xenopus laevis</name>
    <name type="common">African clawed frog</name>
    <dbReference type="NCBI Taxonomy" id="8355"/>
    <lineage>
        <taxon>Eukaryota</taxon>
        <taxon>Metazoa</taxon>
        <taxon>Chordata</taxon>
        <taxon>Craniata</taxon>
        <taxon>Vertebrata</taxon>
        <taxon>Euteleostomi</taxon>
        <taxon>Amphibia</taxon>
        <taxon>Batrachia</taxon>
        <taxon>Anura</taxon>
        <taxon>Pipoidea</taxon>
        <taxon>Pipidae</taxon>
        <taxon>Xenopodinae</taxon>
        <taxon>Xenopus</taxon>
        <taxon>Xenopus</taxon>
    </lineage>
</organism>
<dbReference type="PANTHER" id="PTHR10206:SF0">
    <property type="entry name" value="CATHELICIDIN B1-RELATED"/>
    <property type="match status" value="1"/>
</dbReference>
<dbReference type="Gene3D" id="3.10.450.10">
    <property type="match status" value="1"/>
</dbReference>
<dbReference type="GO" id="GO:0005615">
    <property type="term" value="C:extracellular space"/>
    <property type="evidence" value="ECO:0007669"/>
    <property type="project" value="TreeGrafter"/>
</dbReference>
<protein>
    <submittedName>
        <fullName evidence="6">Cathelicidin-6-like</fullName>
    </submittedName>
</protein>
<dbReference type="STRING" id="8355.A0A1L8FQC9"/>
<proteinExistence type="inferred from homology"/>
<dbReference type="OrthoDB" id="9930485at2759"/>
<dbReference type="GeneID" id="121395223"/>
<evidence type="ECO:0000313" key="6">
    <source>
        <dbReference type="RefSeq" id="XP_041424201.1"/>
    </source>
</evidence>
<dbReference type="AlphaFoldDB" id="A0A1L8FQC9"/>
<keyword evidence="3" id="KW-0964">Secreted</keyword>
<dbReference type="FunFam" id="3.10.450.10:FF:000003">
    <property type="entry name" value="Cathelicidin antimicrobial peptide"/>
    <property type="match status" value="1"/>
</dbReference>
<dbReference type="KEGG" id="xla:121395223"/>